<comment type="caution">
    <text evidence="2">The sequence shown here is derived from an EMBL/GenBank/DDBJ whole genome shotgun (WGS) entry which is preliminary data.</text>
</comment>
<dbReference type="RefSeq" id="WP_124936714.1">
    <property type="nucleotide sequence ID" value="NZ_RJVQ01000003.1"/>
</dbReference>
<keyword evidence="1" id="KW-0802">TPR repeat</keyword>
<dbReference type="Gene3D" id="1.25.40.10">
    <property type="entry name" value="Tetratricopeptide repeat domain"/>
    <property type="match status" value="1"/>
</dbReference>
<dbReference type="SUPFAM" id="SSF48452">
    <property type="entry name" value="TPR-like"/>
    <property type="match status" value="1"/>
</dbReference>
<reference evidence="2 3" key="1">
    <citation type="submission" date="2018-11" db="EMBL/GenBank/DDBJ databases">
        <title>Vibrio LJC006 sp. nov., isolated from seawater during the bloom of the enteromorpha.</title>
        <authorList>
            <person name="Liang J."/>
        </authorList>
    </citation>
    <scope>NUCLEOTIDE SEQUENCE [LARGE SCALE GENOMIC DNA]</scope>
    <source>
        <strain evidence="2 3">LJC006</strain>
    </source>
</reference>
<dbReference type="OrthoDB" id="9769023at2"/>
<proteinExistence type="predicted"/>
<evidence type="ECO:0000313" key="2">
    <source>
        <dbReference type="EMBL" id="RQW63243.1"/>
    </source>
</evidence>
<dbReference type="AlphaFoldDB" id="A0A3N9THF0"/>
<dbReference type="EMBL" id="RJVQ01000003">
    <property type="protein sequence ID" value="RQW63243.1"/>
    <property type="molecule type" value="Genomic_DNA"/>
</dbReference>
<dbReference type="InterPro" id="IPR019734">
    <property type="entry name" value="TPR_rpt"/>
</dbReference>
<keyword evidence="3" id="KW-1185">Reference proteome</keyword>
<dbReference type="PROSITE" id="PS51257">
    <property type="entry name" value="PROKAR_LIPOPROTEIN"/>
    <property type="match status" value="1"/>
</dbReference>
<dbReference type="InterPro" id="IPR011990">
    <property type="entry name" value="TPR-like_helical_dom_sf"/>
</dbReference>
<evidence type="ECO:0000313" key="3">
    <source>
        <dbReference type="Proteomes" id="UP000281112"/>
    </source>
</evidence>
<gene>
    <name evidence="2" type="ORF">EES38_08295</name>
</gene>
<accession>A0A3N9THF0</accession>
<name>A0A3N9THF0_9VIBR</name>
<dbReference type="PROSITE" id="PS50005">
    <property type="entry name" value="TPR"/>
    <property type="match status" value="1"/>
</dbReference>
<evidence type="ECO:0000256" key="1">
    <source>
        <dbReference type="PROSITE-ProRule" id="PRU00339"/>
    </source>
</evidence>
<dbReference type="Proteomes" id="UP000281112">
    <property type="component" value="Unassembled WGS sequence"/>
</dbReference>
<protein>
    <submittedName>
        <fullName evidence="2">Uncharacterized protein</fullName>
    </submittedName>
</protein>
<organism evidence="2 3">
    <name type="scientific">Vibrio viridaestus</name>
    <dbReference type="NCBI Taxonomy" id="2487322"/>
    <lineage>
        <taxon>Bacteria</taxon>
        <taxon>Pseudomonadati</taxon>
        <taxon>Pseudomonadota</taxon>
        <taxon>Gammaproteobacteria</taxon>
        <taxon>Vibrionales</taxon>
        <taxon>Vibrionaceae</taxon>
        <taxon>Vibrio</taxon>
    </lineage>
</organism>
<feature type="repeat" description="TPR" evidence="1">
    <location>
        <begin position="213"/>
        <end position="246"/>
    </location>
</feature>
<sequence>MTKASNLSLVRAFSILLLSLFLFGCSTFSAGNFFSHYSAQNEEMHHELSSGDYNAALSSLDADGAGDILSNFEKGRLNLLAGNSSQSLSFFDKSDAALKKQQEKALISLSEGAESVGALAVNDNLTTYEPTDYETGFLHLYMALDYIEQNKLSDAMVEFRRANAVQEKAKKIREDTLDQEKETLSGQGIIPNVASVLANYPGSSSVLSSVQNGYLFFLSGLMYEANKDINDAYVDYRRALAVEPNNQVILDSVYRCAHKLGMKDDLALLNKRYKDRGRQQLRDDQSRIIIIRESGVVEAMRSWKQSLPIFDSRGRAVIYSLALPYYPSNSTEVPSIPLTINQQSIHFDDLVDVNQMAAYALKERIVKTIFRQVMRLVLKDQVRQQLAKDNQLASLMVSVWNALTEQPDTRSWQTLPARVSVSEKMVAPGEQKISLGNKNYEFNVEGGITVFVWVSQQGPNSVIWHKQLGRL</sequence>